<evidence type="ECO:0000256" key="8">
    <source>
        <dbReference type="ARBA" id="ARBA00023239"/>
    </source>
</evidence>
<evidence type="ECO:0000256" key="6">
    <source>
        <dbReference type="ARBA" id="ARBA00022605"/>
    </source>
</evidence>
<organism evidence="13 14">
    <name type="scientific">Candidatus Faecivivens stercoravium</name>
    <dbReference type="NCBI Taxonomy" id="2840803"/>
    <lineage>
        <taxon>Bacteria</taxon>
        <taxon>Bacillati</taxon>
        <taxon>Bacillota</taxon>
        <taxon>Clostridia</taxon>
        <taxon>Eubacteriales</taxon>
        <taxon>Oscillospiraceae</taxon>
        <taxon>Oscillospiraceae incertae sedis</taxon>
        <taxon>Candidatus Faecivivens</taxon>
    </lineage>
</organism>
<evidence type="ECO:0000256" key="11">
    <source>
        <dbReference type="HAMAP-Rule" id="MF_01013"/>
    </source>
</evidence>
<comment type="similarity">
    <text evidence="3 11 12">Belongs to the HisA/HisF family.</text>
</comment>
<evidence type="ECO:0000256" key="9">
    <source>
        <dbReference type="ARBA" id="ARBA00025475"/>
    </source>
</evidence>
<dbReference type="PANTHER" id="PTHR21235">
    <property type="entry name" value="IMIDAZOLE GLYCEROL PHOSPHATE SYNTHASE SUBUNIT HISF/H IGP SYNTHASE SUBUNIT HISF/H"/>
    <property type="match status" value="1"/>
</dbReference>
<evidence type="ECO:0000256" key="4">
    <source>
        <dbReference type="ARBA" id="ARBA00011152"/>
    </source>
</evidence>
<dbReference type="Proteomes" id="UP000824241">
    <property type="component" value="Unassembled WGS sequence"/>
</dbReference>
<dbReference type="HAMAP" id="MF_01013">
    <property type="entry name" value="HisF"/>
    <property type="match status" value="1"/>
</dbReference>
<name>A0A9D1DYZ0_9FIRM</name>
<comment type="function">
    <text evidence="9 11">IGPS catalyzes the conversion of PRFAR and glutamine to IGP, AICAR and glutamate. The HisF subunit catalyzes the cyclization activity that produces IGP and AICAR from PRFAR using the ammonia provided by the HisH subunit.</text>
</comment>
<evidence type="ECO:0000256" key="1">
    <source>
        <dbReference type="ARBA" id="ARBA00004496"/>
    </source>
</evidence>
<proteinExistence type="inferred from homology"/>
<protein>
    <recommendedName>
        <fullName evidence="11">Imidazole glycerol phosphate synthase subunit HisF</fullName>
        <ecNumber evidence="11">4.3.2.10</ecNumber>
    </recommendedName>
    <alternativeName>
        <fullName evidence="11">IGP synthase cyclase subunit</fullName>
    </alternativeName>
    <alternativeName>
        <fullName evidence="11">IGP synthase subunit HisF</fullName>
    </alternativeName>
    <alternativeName>
        <fullName evidence="11">ImGP synthase subunit HisF</fullName>
        <shortName evidence="11">IGPS subunit HisF</shortName>
    </alternativeName>
</protein>
<reference evidence="13" key="2">
    <citation type="journal article" date="2021" name="PeerJ">
        <title>Extensive microbial diversity within the chicken gut microbiome revealed by metagenomics and culture.</title>
        <authorList>
            <person name="Gilroy R."/>
            <person name="Ravi A."/>
            <person name="Getino M."/>
            <person name="Pursley I."/>
            <person name="Horton D.L."/>
            <person name="Alikhan N.F."/>
            <person name="Baker D."/>
            <person name="Gharbi K."/>
            <person name="Hall N."/>
            <person name="Watson M."/>
            <person name="Adriaenssens E.M."/>
            <person name="Foster-Nyarko E."/>
            <person name="Jarju S."/>
            <person name="Secka A."/>
            <person name="Antonio M."/>
            <person name="Oren A."/>
            <person name="Chaudhuri R.R."/>
            <person name="La Ragione R."/>
            <person name="Hildebrand F."/>
            <person name="Pallen M.J."/>
        </authorList>
    </citation>
    <scope>NUCLEOTIDE SEQUENCE</scope>
    <source>
        <strain evidence="13">CHK189-12415</strain>
    </source>
</reference>
<comment type="catalytic activity">
    <reaction evidence="10 11">
        <text>5-[(5-phospho-1-deoxy-D-ribulos-1-ylimino)methylamino]-1-(5-phospho-beta-D-ribosyl)imidazole-4-carboxamide + L-glutamine = D-erythro-1-(imidazol-4-yl)glycerol 3-phosphate + 5-amino-1-(5-phospho-beta-D-ribosyl)imidazole-4-carboxamide + L-glutamate + H(+)</text>
        <dbReference type="Rhea" id="RHEA:24793"/>
        <dbReference type="ChEBI" id="CHEBI:15378"/>
        <dbReference type="ChEBI" id="CHEBI:29985"/>
        <dbReference type="ChEBI" id="CHEBI:58278"/>
        <dbReference type="ChEBI" id="CHEBI:58359"/>
        <dbReference type="ChEBI" id="CHEBI:58475"/>
        <dbReference type="ChEBI" id="CHEBI:58525"/>
        <dbReference type="EC" id="4.3.2.10"/>
    </reaction>
</comment>
<dbReference type="EMBL" id="DVHA01000273">
    <property type="protein sequence ID" value="HIR61572.1"/>
    <property type="molecule type" value="Genomic_DNA"/>
</dbReference>
<dbReference type="FunFam" id="3.20.20.70:FF:000006">
    <property type="entry name" value="Imidazole glycerol phosphate synthase subunit HisF"/>
    <property type="match status" value="1"/>
</dbReference>
<evidence type="ECO:0000256" key="2">
    <source>
        <dbReference type="ARBA" id="ARBA00005091"/>
    </source>
</evidence>
<evidence type="ECO:0000256" key="12">
    <source>
        <dbReference type="RuleBase" id="RU003657"/>
    </source>
</evidence>
<dbReference type="Gene3D" id="3.20.20.70">
    <property type="entry name" value="Aldolase class I"/>
    <property type="match status" value="1"/>
</dbReference>
<evidence type="ECO:0000256" key="7">
    <source>
        <dbReference type="ARBA" id="ARBA00023102"/>
    </source>
</evidence>
<gene>
    <name evidence="11 13" type="primary">hisF</name>
    <name evidence="13" type="ORF">IAB37_08375</name>
</gene>
<dbReference type="InterPro" id="IPR006062">
    <property type="entry name" value="His_biosynth"/>
</dbReference>
<reference evidence="13" key="1">
    <citation type="submission" date="2020-10" db="EMBL/GenBank/DDBJ databases">
        <authorList>
            <person name="Gilroy R."/>
        </authorList>
    </citation>
    <scope>NUCLEOTIDE SEQUENCE</scope>
    <source>
        <strain evidence="13">CHK189-12415</strain>
    </source>
</reference>
<evidence type="ECO:0000313" key="14">
    <source>
        <dbReference type="Proteomes" id="UP000824241"/>
    </source>
</evidence>
<dbReference type="InterPro" id="IPR011060">
    <property type="entry name" value="RibuloseP-bd_barrel"/>
</dbReference>
<dbReference type="GO" id="GO:0016829">
    <property type="term" value="F:lyase activity"/>
    <property type="evidence" value="ECO:0007669"/>
    <property type="project" value="UniProtKB-KW"/>
</dbReference>
<dbReference type="InterPro" id="IPR004651">
    <property type="entry name" value="HisF"/>
</dbReference>
<evidence type="ECO:0000313" key="13">
    <source>
        <dbReference type="EMBL" id="HIR61572.1"/>
    </source>
</evidence>
<dbReference type="EC" id="4.3.2.10" evidence="11"/>
<comment type="caution">
    <text evidence="13">The sequence shown here is derived from an EMBL/GenBank/DDBJ whole genome shotgun (WGS) entry which is preliminary data.</text>
</comment>
<dbReference type="GO" id="GO:0000107">
    <property type="term" value="F:imidazoleglycerol-phosphate synthase activity"/>
    <property type="evidence" value="ECO:0007669"/>
    <property type="project" value="UniProtKB-UniRule"/>
</dbReference>
<keyword evidence="6 11" id="KW-0028">Amino-acid biosynthesis</keyword>
<comment type="subunit">
    <text evidence="4 11">Heterodimer of HisH and HisF.</text>
</comment>
<accession>A0A9D1DYZ0</accession>
<evidence type="ECO:0000256" key="5">
    <source>
        <dbReference type="ARBA" id="ARBA00022490"/>
    </source>
</evidence>
<comment type="pathway">
    <text evidence="2 11">Amino-acid biosynthesis; L-histidine biosynthesis; L-histidine from 5-phospho-alpha-D-ribose 1-diphosphate: step 5/9.</text>
</comment>
<sequence>MLDKRIIPCLDVRDGKVVKGINFVGIKEVGDPVQCAEAYNCQGADEIVFLDITATHEHRGTMADVVRKTAEKVFVPLTVGGGIRTIDDFQAMLRAGADKVSVNSAALRRPELIAEAADKFGSQCVVVAIDAKKMPDGHWHAYLAGGREDTGTDAVEWAKQAVSLGAGEILLTSMDADGTKMGFDLPLLNAVTEVVSVPVIASGGCGSLEHFSEVFEKTGADAALAASLFHYGELTIREVKEHLKSRGIPVRL</sequence>
<feature type="active site" evidence="11">
    <location>
        <position position="11"/>
    </location>
</feature>
<evidence type="ECO:0000256" key="10">
    <source>
        <dbReference type="ARBA" id="ARBA00047838"/>
    </source>
</evidence>
<keyword evidence="5 11" id="KW-0963">Cytoplasm</keyword>
<dbReference type="CDD" id="cd04731">
    <property type="entry name" value="HisF"/>
    <property type="match status" value="1"/>
</dbReference>
<feature type="active site" evidence="11">
    <location>
        <position position="130"/>
    </location>
</feature>
<dbReference type="InterPro" id="IPR013785">
    <property type="entry name" value="Aldolase_TIM"/>
</dbReference>
<dbReference type="NCBIfam" id="TIGR00735">
    <property type="entry name" value="hisF"/>
    <property type="match status" value="1"/>
</dbReference>
<comment type="subcellular location">
    <subcellularLocation>
        <location evidence="1 11">Cytoplasm</location>
    </subcellularLocation>
</comment>
<evidence type="ECO:0000256" key="3">
    <source>
        <dbReference type="ARBA" id="ARBA00009667"/>
    </source>
</evidence>
<dbReference type="GO" id="GO:0005737">
    <property type="term" value="C:cytoplasm"/>
    <property type="evidence" value="ECO:0007669"/>
    <property type="project" value="UniProtKB-SubCell"/>
</dbReference>
<dbReference type="GO" id="GO:0000105">
    <property type="term" value="P:L-histidine biosynthetic process"/>
    <property type="evidence" value="ECO:0007669"/>
    <property type="project" value="UniProtKB-UniRule"/>
</dbReference>
<dbReference type="SUPFAM" id="SSF51366">
    <property type="entry name" value="Ribulose-phoshate binding barrel"/>
    <property type="match status" value="1"/>
</dbReference>
<dbReference type="Pfam" id="PF00977">
    <property type="entry name" value="His_biosynth"/>
    <property type="match status" value="1"/>
</dbReference>
<keyword evidence="7 11" id="KW-0368">Histidine biosynthesis</keyword>
<dbReference type="PANTHER" id="PTHR21235:SF2">
    <property type="entry name" value="IMIDAZOLE GLYCEROL PHOSPHATE SYNTHASE HISHF"/>
    <property type="match status" value="1"/>
</dbReference>
<dbReference type="AlphaFoldDB" id="A0A9D1DYZ0"/>
<dbReference type="InterPro" id="IPR050064">
    <property type="entry name" value="IGPS_HisA/HisF"/>
</dbReference>
<keyword evidence="8 11" id="KW-0456">Lyase</keyword>